<protein>
    <recommendedName>
        <fullName evidence="2 7">Replication factor C small subunit</fullName>
        <shortName evidence="7">RFC small subunit</shortName>
    </recommendedName>
    <alternativeName>
        <fullName evidence="6 7">Clamp loader small subunit</fullName>
    </alternativeName>
</protein>
<sequence length="327" mass="36580">MATKKEVVEDVWTEKYRPLTLDEVSGQELIVKSLKSFVKNKSLQHLLFVGPAGTGKTTCAIAVARELFGENWRQNILELNASDERGIDVIRNKVKTFARTKAFGDVPFKLIYLDESDALTQEAQQALRRTMEDYTGTCRFVLSANYGSKIISPIQSRCALFRFAPLTEKDVGERLKMIAKKENIHLEQGGEKAILEIAKGDLRTAINLLQASASTANKISEDEVYNVSSKAKPKQIQEVVELALSGKFVDARSRLNTIMIEQGLAGEEVIRQVHSIVMNTNLGISEEKLTELIDKIGEYDFRVIEGSDDRIQLDALLAQIYLIGKKK</sequence>
<evidence type="ECO:0000313" key="9">
    <source>
        <dbReference type="EMBL" id="HIK00066.1"/>
    </source>
</evidence>
<dbReference type="SUPFAM" id="SSF52540">
    <property type="entry name" value="P-loop containing nucleoside triphosphate hydrolases"/>
    <property type="match status" value="1"/>
</dbReference>
<dbReference type="InterPro" id="IPR047854">
    <property type="entry name" value="RFC_lid"/>
</dbReference>
<evidence type="ECO:0000256" key="1">
    <source>
        <dbReference type="ARBA" id="ARBA00009668"/>
    </source>
</evidence>
<dbReference type="NCBIfam" id="NF001679">
    <property type="entry name" value="PRK00440.1"/>
    <property type="match status" value="1"/>
</dbReference>
<name>A0A832XHZ3_9ARCH</name>
<dbReference type="GO" id="GO:0016887">
    <property type="term" value="F:ATP hydrolysis activity"/>
    <property type="evidence" value="ECO:0007669"/>
    <property type="project" value="InterPro"/>
</dbReference>
<keyword evidence="10" id="KW-1185">Reference proteome</keyword>
<dbReference type="FunFam" id="3.40.50.300:FF:000952">
    <property type="entry name" value="Replication factor C subunit 2"/>
    <property type="match status" value="1"/>
</dbReference>
<evidence type="ECO:0000256" key="4">
    <source>
        <dbReference type="ARBA" id="ARBA00022741"/>
    </source>
</evidence>
<dbReference type="InterPro" id="IPR008921">
    <property type="entry name" value="DNA_pol3_clamp-load_cplx_C"/>
</dbReference>
<evidence type="ECO:0000256" key="6">
    <source>
        <dbReference type="ARBA" id="ARBA00031749"/>
    </source>
</evidence>
<keyword evidence="5 7" id="KW-0067">ATP-binding</keyword>
<keyword evidence="3 7" id="KW-0235">DNA replication</keyword>
<feature type="domain" description="AAA+ ATPase" evidence="8">
    <location>
        <begin position="42"/>
        <end position="173"/>
    </location>
</feature>
<evidence type="ECO:0000256" key="7">
    <source>
        <dbReference type="HAMAP-Rule" id="MF_01509"/>
    </source>
</evidence>
<dbReference type="InterPro" id="IPR003959">
    <property type="entry name" value="ATPase_AAA_core"/>
</dbReference>
<evidence type="ECO:0000256" key="3">
    <source>
        <dbReference type="ARBA" id="ARBA00022705"/>
    </source>
</evidence>
<dbReference type="AlphaFoldDB" id="A0A832XHZ3"/>
<feature type="binding site" evidence="7">
    <location>
        <begin position="50"/>
        <end position="57"/>
    </location>
    <ligand>
        <name>ATP</name>
        <dbReference type="ChEBI" id="CHEBI:30616"/>
    </ligand>
</feature>
<dbReference type="Gene3D" id="1.20.272.10">
    <property type="match status" value="1"/>
</dbReference>
<dbReference type="GO" id="GO:0003677">
    <property type="term" value="F:DNA binding"/>
    <property type="evidence" value="ECO:0007669"/>
    <property type="project" value="InterPro"/>
</dbReference>
<comment type="caution">
    <text evidence="9">The sequence shown here is derived from an EMBL/GenBank/DDBJ whole genome shotgun (WGS) entry which is preliminary data.</text>
</comment>
<dbReference type="PANTHER" id="PTHR11669">
    <property type="entry name" value="REPLICATION FACTOR C / DNA POLYMERASE III GAMMA-TAU SUBUNIT"/>
    <property type="match status" value="1"/>
</dbReference>
<comment type="subunit">
    <text evidence="7">Heteromultimer composed of small subunits (RfcS) and large subunits (RfcL).</text>
</comment>
<proteinExistence type="inferred from homology"/>
<evidence type="ECO:0000256" key="2">
    <source>
        <dbReference type="ARBA" id="ARBA00014164"/>
    </source>
</evidence>
<dbReference type="EMBL" id="DVAB01000008">
    <property type="protein sequence ID" value="HIK00066.1"/>
    <property type="molecule type" value="Genomic_DNA"/>
</dbReference>
<dbReference type="GO" id="GO:0005524">
    <property type="term" value="F:ATP binding"/>
    <property type="evidence" value="ECO:0007669"/>
    <property type="project" value="UniProtKB-UniRule"/>
</dbReference>
<dbReference type="GO" id="GO:0003689">
    <property type="term" value="F:DNA clamp loader activity"/>
    <property type="evidence" value="ECO:0007669"/>
    <property type="project" value="UniProtKB-UniRule"/>
</dbReference>
<reference evidence="9 10" key="1">
    <citation type="journal article" name="Nat. Commun.">
        <title>Undinarchaeota illuminate DPANN phylogeny and the impact of gene transfer on archaeal evolution.</title>
        <authorList>
            <person name="Dombrowski N."/>
            <person name="Williams T.A."/>
            <person name="Sun J."/>
            <person name="Woodcroft B.J."/>
            <person name="Lee J.H."/>
            <person name="Minh B.Q."/>
            <person name="Rinke C."/>
            <person name="Spang A."/>
        </authorList>
    </citation>
    <scope>NUCLEOTIDE SEQUENCE [LARGE SCALE GENOMIC DNA]</scope>
    <source>
        <strain evidence="9">MAG_bin1129</strain>
    </source>
</reference>
<organism evidence="9 10">
    <name type="scientific">Candidatus Naiadarchaeum limnaeum</name>
    <dbReference type="NCBI Taxonomy" id="2756139"/>
    <lineage>
        <taxon>Archaea</taxon>
        <taxon>Candidatus Undinarchaeota</taxon>
        <taxon>Candidatus Undinarchaeia</taxon>
        <taxon>Candidatus Naiadarchaeales</taxon>
        <taxon>Candidatus Naiadarchaeaceae</taxon>
        <taxon>Candidatus Naiadarchaeum</taxon>
    </lineage>
</organism>
<dbReference type="PANTHER" id="PTHR11669:SF20">
    <property type="entry name" value="REPLICATION FACTOR C SUBUNIT 4"/>
    <property type="match status" value="1"/>
</dbReference>
<dbReference type="HAMAP" id="MF_01509">
    <property type="entry name" value="RfcS"/>
    <property type="match status" value="1"/>
</dbReference>
<dbReference type="Pfam" id="PF08542">
    <property type="entry name" value="Rep_fac_C"/>
    <property type="match status" value="1"/>
</dbReference>
<dbReference type="InterPro" id="IPR050238">
    <property type="entry name" value="DNA_Rep/Repair_Clamp_Loader"/>
</dbReference>
<comment type="function">
    <text evidence="7">Part of the RFC clamp loader complex which loads the PCNA sliding clamp onto DNA.</text>
</comment>
<comment type="similarity">
    <text evidence="1 7">Belongs to the activator 1 small subunits family. RfcS subfamily.</text>
</comment>
<dbReference type="Gene3D" id="3.40.50.300">
    <property type="entry name" value="P-loop containing nucleotide triphosphate hydrolases"/>
    <property type="match status" value="1"/>
</dbReference>
<dbReference type="Gene3D" id="1.10.8.60">
    <property type="match status" value="1"/>
</dbReference>
<dbReference type="SMART" id="SM00382">
    <property type="entry name" value="AAA"/>
    <property type="match status" value="1"/>
</dbReference>
<evidence type="ECO:0000313" key="10">
    <source>
        <dbReference type="Proteomes" id="UP000646946"/>
    </source>
</evidence>
<dbReference type="SUPFAM" id="SSF48019">
    <property type="entry name" value="post-AAA+ oligomerization domain-like"/>
    <property type="match status" value="1"/>
</dbReference>
<dbReference type="InterPro" id="IPR013748">
    <property type="entry name" value="Rep_factorC_C"/>
</dbReference>
<dbReference type="CDD" id="cd00009">
    <property type="entry name" value="AAA"/>
    <property type="match status" value="1"/>
</dbReference>
<dbReference type="GO" id="GO:0005663">
    <property type="term" value="C:DNA replication factor C complex"/>
    <property type="evidence" value="ECO:0007669"/>
    <property type="project" value="InterPro"/>
</dbReference>
<evidence type="ECO:0000259" key="8">
    <source>
        <dbReference type="SMART" id="SM00382"/>
    </source>
</evidence>
<dbReference type="CDD" id="cd18140">
    <property type="entry name" value="HLD_clamp_RFC"/>
    <property type="match status" value="1"/>
</dbReference>
<dbReference type="InterPro" id="IPR027417">
    <property type="entry name" value="P-loop_NTPase"/>
</dbReference>
<dbReference type="GO" id="GO:0006261">
    <property type="term" value="P:DNA-templated DNA replication"/>
    <property type="evidence" value="ECO:0007669"/>
    <property type="project" value="TreeGrafter"/>
</dbReference>
<dbReference type="Pfam" id="PF00004">
    <property type="entry name" value="AAA"/>
    <property type="match status" value="1"/>
</dbReference>
<dbReference type="GO" id="GO:0006281">
    <property type="term" value="P:DNA repair"/>
    <property type="evidence" value="ECO:0007669"/>
    <property type="project" value="TreeGrafter"/>
</dbReference>
<dbReference type="InterPro" id="IPR023748">
    <property type="entry name" value="Rep_factor-C_ssu_arc"/>
</dbReference>
<dbReference type="Proteomes" id="UP000646946">
    <property type="component" value="Unassembled WGS sequence"/>
</dbReference>
<gene>
    <name evidence="7" type="primary">rfcS</name>
    <name evidence="9" type="ORF">H1016_00820</name>
</gene>
<dbReference type="FunFam" id="1.20.272.10:FF:000029">
    <property type="entry name" value="Replication factor C small subunit"/>
    <property type="match status" value="1"/>
</dbReference>
<evidence type="ECO:0000256" key="5">
    <source>
        <dbReference type="ARBA" id="ARBA00022840"/>
    </source>
</evidence>
<accession>A0A832XHZ3</accession>
<dbReference type="InterPro" id="IPR003593">
    <property type="entry name" value="AAA+_ATPase"/>
</dbReference>
<keyword evidence="4 7" id="KW-0547">Nucleotide-binding</keyword>